<dbReference type="NCBIfam" id="TIGR04057">
    <property type="entry name" value="SusC_RagA_signa"/>
    <property type="match status" value="1"/>
</dbReference>
<organism evidence="13 14">
    <name type="scientific">Pedobacter xixiisoli</name>
    <dbReference type="NCBI Taxonomy" id="1476464"/>
    <lineage>
        <taxon>Bacteria</taxon>
        <taxon>Pseudomonadati</taxon>
        <taxon>Bacteroidota</taxon>
        <taxon>Sphingobacteriia</taxon>
        <taxon>Sphingobacteriales</taxon>
        <taxon>Sphingobacteriaceae</taxon>
        <taxon>Pedobacter</taxon>
    </lineage>
</organism>
<evidence type="ECO:0000256" key="3">
    <source>
        <dbReference type="ARBA" id="ARBA00022452"/>
    </source>
</evidence>
<dbReference type="SUPFAM" id="SSF56935">
    <property type="entry name" value="Porins"/>
    <property type="match status" value="1"/>
</dbReference>
<evidence type="ECO:0000256" key="7">
    <source>
        <dbReference type="ARBA" id="ARBA00023237"/>
    </source>
</evidence>
<dbReference type="AlphaFoldDB" id="A0A286ADQ9"/>
<dbReference type="InterPro" id="IPR012910">
    <property type="entry name" value="Plug_dom"/>
</dbReference>
<dbReference type="InterPro" id="IPR036942">
    <property type="entry name" value="Beta-barrel_TonB_sf"/>
</dbReference>
<dbReference type="Gene3D" id="2.170.130.10">
    <property type="entry name" value="TonB-dependent receptor, plug domain"/>
    <property type="match status" value="1"/>
</dbReference>
<evidence type="ECO:0000256" key="5">
    <source>
        <dbReference type="ARBA" id="ARBA00023077"/>
    </source>
</evidence>
<dbReference type="GO" id="GO:0009279">
    <property type="term" value="C:cell outer membrane"/>
    <property type="evidence" value="ECO:0007669"/>
    <property type="project" value="UniProtKB-SubCell"/>
</dbReference>
<comment type="subcellular location">
    <subcellularLocation>
        <location evidence="1 8">Cell outer membrane</location>
        <topology evidence="1 8">Multi-pass membrane protein</topology>
    </subcellularLocation>
</comment>
<feature type="domain" description="TonB-dependent receptor-like beta-barrel" evidence="11">
    <location>
        <begin position="386"/>
        <end position="840"/>
    </location>
</feature>
<dbReference type="NCBIfam" id="TIGR04056">
    <property type="entry name" value="OMP_RagA_SusC"/>
    <property type="match status" value="1"/>
</dbReference>
<gene>
    <name evidence="13" type="ORF">SAMN06297358_3755</name>
</gene>
<dbReference type="OrthoDB" id="9768177at2"/>
<reference evidence="14" key="1">
    <citation type="submission" date="2017-09" db="EMBL/GenBank/DDBJ databases">
        <authorList>
            <person name="Varghese N."/>
            <person name="Submissions S."/>
        </authorList>
    </citation>
    <scope>NUCLEOTIDE SEQUENCE [LARGE SCALE GENOMIC DNA]</scope>
    <source>
        <strain evidence="14">CGMCC 1.12803</strain>
    </source>
</reference>
<evidence type="ECO:0000256" key="1">
    <source>
        <dbReference type="ARBA" id="ARBA00004571"/>
    </source>
</evidence>
<dbReference type="PROSITE" id="PS52016">
    <property type="entry name" value="TONB_DEPENDENT_REC_3"/>
    <property type="match status" value="1"/>
</dbReference>
<evidence type="ECO:0000256" key="6">
    <source>
        <dbReference type="ARBA" id="ARBA00023136"/>
    </source>
</evidence>
<evidence type="ECO:0000256" key="10">
    <source>
        <dbReference type="SAM" id="SignalP"/>
    </source>
</evidence>
<dbReference type="InterPro" id="IPR000531">
    <property type="entry name" value="Beta-barrel_TonB"/>
</dbReference>
<evidence type="ECO:0000256" key="2">
    <source>
        <dbReference type="ARBA" id="ARBA00022448"/>
    </source>
</evidence>
<keyword evidence="6 8" id="KW-0472">Membrane</keyword>
<dbReference type="Pfam" id="PF00593">
    <property type="entry name" value="TonB_dep_Rec_b-barrel"/>
    <property type="match status" value="1"/>
</dbReference>
<evidence type="ECO:0000313" key="13">
    <source>
        <dbReference type="EMBL" id="SOD20046.1"/>
    </source>
</evidence>
<evidence type="ECO:0000259" key="11">
    <source>
        <dbReference type="Pfam" id="PF00593"/>
    </source>
</evidence>
<dbReference type="Gene3D" id="2.40.170.20">
    <property type="entry name" value="TonB-dependent receptor, beta-barrel domain"/>
    <property type="match status" value="1"/>
</dbReference>
<dbReference type="InterPro" id="IPR023996">
    <property type="entry name" value="TonB-dep_OMP_SusC/RagA"/>
</dbReference>
<keyword evidence="4 8" id="KW-0812">Transmembrane</keyword>
<dbReference type="Proteomes" id="UP000219281">
    <property type="component" value="Unassembled WGS sequence"/>
</dbReference>
<feature type="signal peptide" evidence="10">
    <location>
        <begin position="1"/>
        <end position="20"/>
    </location>
</feature>
<keyword evidence="7 8" id="KW-0998">Cell outer membrane</keyword>
<proteinExistence type="inferred from homology"/>
<dbReference type="SUPFAM" id="SSF49464">
    <property type="entry name" value="Carboxypeptidase regulatory domain-like"/>
    <property type="match status" value="1"/>
</dbReference>
<dbReference type="InterPro" id="IPR008969">
    <property type="entry name" value="CarboxyPept-like_regulatory"/>
</dbReference>
<dbReference type="InterPro" id="IPR023997">
    <property type="entry name" value="TonB-dep_OMP_SusC/RagA_CS"/>
</dbReference>
<dbReference type="Pfam" id="PF07715">
    <property type="entry name" value="Plug"/>
    <property type="match status" value="1"/>
</dbReference>
<accession>A0A286ADQ9</accession>
<evidence type="ECO:0000259" key="12">
    <source>
        <dbReference type="Pfam" id="PF07715"/>
    </source>
</evidence>
<dbReference type="Pfam" id="PF13715">
    <property type="entry name" value="CarbopepD_reg_2"/>
    <property type="match status" value="1"/>
</dbReference>
<keyword evidence="10" id="KW-0732">Signal</keyword>
<dbReference type="InterPro" id="IPR039426">
    <property type="entry name" value="TonB-dep_rcpt-like"/>
</dbReference>
<dbReference type="EMBL" id="OCMT01000004">
    <property type="protein sequence ID" value="SOD20046.1"/>
    <property type="molecule type" value="Genomic_DNA"/>
</dbReference>
<dbReference type="InterPro" id="IPR037066">
    <property type="entry name" value="Plug_dom_sf"/>
</dbReference>
<evidence type="ECO:0000256" key="8">
    <source>
        <dbReference type="PROSITE-ProRule" id="PRU01360"/>
    </source>
</evidence>
<keyword evidence="5 9" id="KW-0798">TonB box</keyword>
<evidence type="ECO:0000256" key="4">
    <source>
        <dbReference type="ARBA" id="ARBA00022692"/>
    </source>
</evidence>
<dbReference type="RefSeq" id="WP_097133526.1">
    <property type="nucleotide sequence ID" value="NZ_OCMT01000004.1"/>
</dbReference>
<sequence length="980" mass="107325">MKKLLQSLFILLFVATAAFGQNRTITGTVTSKEDGLPLPGVSVKVRGTNIGVSTGANGKFSISVPSSSTALEFSSIGYGMQTVVLTSSDVVNASLDVDSKSLNEVVVTTGYTTINRRAFSGATASVSSAEVAKQTFGSFDQALQGAATGVSVVANGGQPGQNAVVRIRGNGSISGNNVPLYIMDGIEISAADFQTMNQGDFESIEVLKDAVSTGIYGSRGANGVIVITTKKGKVGQVQINYDLQVGRSKMPEDRLIVMNSQQKIDYELRNGNPYDWTDEQADSLRAVNFNWQDALFQTGATQQHQISASAGSENSKVYGSLSFLDQDGIVKTTGLKRYTARLNLDNKVNNFRFGLGLQGGFSNRNNTLEGDAVTNMPLNAIRWSNPYEVDRLPDGSYNNFNGNLYSGQPNGAMELFENKRNTKQIKGIGTAYLEYHLPAVQGLYARTNWGVDYTQNEGDTYISPITSTGFARQGSLIRSMNRNFRYTGTSSLNYKNTFDKHEINGGVFFEVVKNDYRTFGFTGFGLDNGFGNETGITAGSAANENYIPTVTGNGNQTGLMSVFTSLNYGYDGKYFINAVLRRDGSSRFGLDRRWANFGSIGATWAIDREEFVKNISFLSQLNLRVSYGTSGNQPINEYSLSQLTKTAYAGVTGWTPSIAGNQLLTWETNKTFNVGLDFGFFKNRLSGTLEYYNRLAVDQFYNVPVDPSVSGFTTVPGNFGDLRNRGVEFTLRGDVLKTTDFVWNLSANISYNRNEVVSLPVNDRIVGETILSEGSPRNTFFLVPYVGVDPATGNALYRKLDGTITPDFDANDKVKMGTSDAPWFGGFTTKFSYKGFDLSAQVNFFLDRVMYNADLVNLTRPDYFYDNLAAEMLNEWTPTNTNTNVPRFDASNGNEFQAETSRFLENASFWRLRNVTLGYTFRPSLLSSLKIKSARVFVQGQNLWTSTKFRSFDPEATGSVLAGAQYPSLVQGTFGLSIGF</sequence>
<protein>
    <submittedName>
        <fullName evidence="13">TonB-linked outer membrane protein, SusC/RagA family</fullName>
    </submittedName>
</protein>
<evidence type="ECO:0000313" key="14">
    <source>
        <dbReference type="Proteomes" id="UP000219281"/>
    </source>
</evidence>
<feature type="chain" id="PRO_5012899734" evidence="10">
    <location>
        <begin position="21"/>
        <end position="980"/>
    </location>
</feature>
<name>A0A286ADQ9_9SPHI</name>
<keyword evidence="2 8" id="KW-0813">Transport</keyword>
<keyword evidence="14" id="KW-1185">Reference proteome</keyword>
<evidence type="ECO:0000256" key="9">
    <source>
        <dbReference type="RuleBase" id="RU003357"/>
    </source>
</evidence>
<comment type="similarity">
    <text evidence="8 9">Belongs to the TonB-dependent receptor family.</text>
</comment>
<feature type="domain" description="TonB-dependent receptor plug" evidence="12">
    <location>
        <begin position="119"/>
        <end position="224"/>
    </location>
</feature>
<dbReference type="Gene3D" id="2.60.40.1120">
    <property type="entry name" value="Carboxypeptidase-like, regulatory domain"/>
    <property type="match status" value="1"/>
</dbReference>
<keyword evidence="3 8" id="KW-1134">Transmembrane beta strand</keyword>